<dbReference type="SMART" id="SM00450">
    <property type="entry name" value="RHOD"/>
    <property type="match status" value="1"/>
</dbReference>
<feature type="transmembrane region" description="Helical" evidence="2">
    <location>
        <begin position="205"/>
        <end position="222"/>
    </location>
</feature>
<keyword evidence="2" id="KW-0472">Membrane</keyword>
<dbReference type="SUPFAM" id="SSF55073">
    <property type="entry name" value="Nucleotide cyclase"/>
    <property type="match status" value="1"/>
</dbReference>
<dbReference type="Proteomes" id="UP001243009">
    <property type="component" value="Unassembled WGS sequence"/>
</dbReference>
<dbReference type="EMBL" id="JAUTWS010000005">
    <property type="protein sequence ID" value="MDO9708054.1"/>
    <property type="molecule type" value="Genomic_DNA"/>
</dbReference>
<dbReference type="InterPro" id="IPR001054">
    <property type="entry name" value="A/G_cyclase"/>
</dbReference>
<comment type="caution">
    <text evidence="5">The sequence shown here is derived from an EMBL/GenBank/DDBJ whole genome shotgun (WGS) entry which is preliminary data.</text>
</comment>
<name>A0ABT9DVZ2_9PROT</name>
<evidence type="ECO:0000259" key="3">
    <source>
        <dbReference type="PROSITE" id="PS50125"/>
    </source>
</evidence>
<keyword evidence="6" id="KW-1185">Reference proteome</keyword>
<dbReference type="InterPro" id="IPR036873">
    <property type="entry name" value="Rhodanese-like_dom_sf"/>
</dbReference>
<dbReference type="SUPFAM" id="SSF52821">
    <property type="entry name" value="Rhodanese/Cell cycle control phosphatase"/>
    <property type="match status" value="1"/>
</dbReference>
<reference evidence="5 6" key="1">
    <citation type="submission" date="2023-08" db="EMBL/GenBank/DDBJ databases">
        <title>The draft genome sequence of Paracraurococcus sp. LOR1-02.</title>
        <authorList>
            <person name="Kingkaew E."/>
            <person name="Tanasupawat S."/>
        </authorList>
    </citation>
    <scope>NUCLEOTIDE SEQUENCE [LARGE SCALE GENOMIC DNA]</scope>
    <source>
        <strain evidence="5 6">LOR1-02</strain>
    </source>
</reference>
<organism evidence="5 6">
    <name type="scientific">Paracraurococcus lichenis</name>
    <dbReference type="NCBI Taxonomy" id="3064888"/>
    <lineage>
        <taxon>Bacteria</taxon>
        <taxon>Pseudomonadati</taxon>
        <taxon>Pseudomonadota</taxon>
        <taxon>Alphaproteobacteria</taxon>
        <taxon>Acetobacterales</taxon>
        <taxon>Roseomonadaceae</taxon>
        <taxon>Paracraurococcus</taxon>
    </lineage>
</organism>
<dbReference type="Gene3D" id="3.40.50.10610">
    <property type="entry name" value="ABC-type transport auxiliary lipoprotein component"/>
    <property type="match status" value="1"/>
</dbReference>
<dbReference type="InterPro" id="IPR050697">
    <property type="entry name" value="Adenylyl/Guanylyl_Cyclase_3/4"/>
</dbReference>
<dbReference type="SMART" id="SM00028">
    <property type="entry name" value="TPR"/>
    <property type="match status" value="4"/>
</dbReference>
<evidence type="ECO:0000259" key="4">
    <source>
        <dbReference type="PROSITE" id="PS50206"/>
    </source>
</evidence>
<dbReference type="SUPFAM" id="SSF48452">
    <property type="entry name" value="TPR-like"/>
    <property type="match status" value="1"/>
</dbReference>
<feature type="domain" description="Guanylate cyclase" evidence="3">
    <location>
        <begin position="22"/>
        <end position="136"/>
    </location>
</feature>
<sequence>MTLSQANRITLPALVPERRLVAILHADMVGYSRLMESDEAGTLAALRAVRDEILPPLVAAGQGRIVGTAGDSILAVFGSVTAAVRCAVALQQALATRPAPSPDRAIRYRIGVDLDDVMADGADVQGQGVNVAARLQAICPPGRVCVSRAVRDRVRDRAEFRLEPLGAQALRNIARPVEAFLVHPAAGPAPRWRALLRRVPRPRRLGALAAAALAALLLYLAPLDLRRQDLVQGAAALPDFSIHKAPRLSLVVLPFANLSGDAAQDYLADAVTEDLTTDLSRLRGAFVVARGSAFTYPRQELDVRAVGNQLGVRYVVQGSIRRLDGIVRVNARLVSTETGRELWSERFDQEMGDLARGQDDIVRRIALALHTELVTAEGERSLRERPSDPDAFDLMLRARSLMARAQNKERVTAALALYERALSIAPNSVAAMVGLGNLLIYEWVALSDGRPAAFRRARELLTAAEQREPRALDVLSLRAYVLRAEGRWEEAIAAYQRVIELDPNASIAYGQIALCRMFLGQPEAAVPLLRESIRRNPRSNTIHQRYAIMGLALLRMRQPADAAVWLRRAVEENPAREERSSLVARTALASAFGHLGRTAEAGRELATVLAMDPWLTARRYESRPASTSPFVAQQHYVAEGLRLAGLRDHVEEDAPGPEVSDGALLADRLRRMPRQVPGARTIGTADLQRAMAEEPVVLLDLNPNGVALPGAVLLPWGPFLGGSLEDEVQQRLRSRMQVLTGGDLARPVVVVAWNADSISAHNLVLRLLSLGHADVRWYRDGKELWEARGLPEVEAKPQEL</sequence>
<dbReference type="CDD" id="cd07302">
    <property type="entry name" value="CHD"/>
    <property type="match status" value="1"/>
</dbReference>
<feature type="repeat" description="TPR" evidence="1">
    <location>
        <begin position="472"/>
        <end position="505"/>
    </location>
</feature>
<dbReference type="PANTHER" id="PTHR43081:SF19">
    <property type="entry name" value="PH-SENSITIVE ADENYLATE CYCLASE RV1264"/>
    <property type="match status" value="1"/>
</dbReference>
<dbReference type="PROSITE" id="PS50206">
    <property type="entry name" value="RHODANESE_3"/>
    <property type="match status" value="1"/>
</dbReference>
<dbReference type="Pfam" id="PF13414">
    <property type="entry name" value="TPR_11"/>
    <property type="match status" value="1"/>
</dbReference>
<gene>
    <name evidence="5" type="ORF">Q7A36_06860</name>
</gene>
<dbReference type="Pfam" id="PF00211">
    <property type="entry name" value="Guanylate_cyc"/>
    <property type="match status" value="1"/>
</dbReference>
<dbReference type="InterPro" id="IPR001763">
    <property type="entry name" value="Rhodanese-like_dom"/>
</dbReference>
<dbReference type="RefSeq" id="WP_305102922.1">
    <property type="nucleotide sequence ID" value="NZ_JAUTWS010000005.1"/>
</dbReference>
<evidence type="ECO:0000256" key="2">
    <source>
        <dbReference type="SAM" id="Phobius"/>
    </source>
</evidence>
<dbReference type="PROSITE" id="PS50005">
    <property type="entry name" value="TPR"/>
    <property type="match status" value="1"/>
</dbReference>
<feature type="domain" description="Rhodanese" evidence="4">
    <location>
        <begin position="692"/>
        <end position="794"/>
    </location>
</feature>
<dbReference type="InterPro" id="IPR019734">
    <property type="entry name" value="TPR_rpt"/>
</dbReference>
<proteinExistence type="predicted"/>
<dbReference type="InterPro" id="IPR029787">
    <property type="entry name" value="Nucleotide_cyclase"/>
</dbReference>
<evidence type="ECO:0000256" key="1">
    <source>
        <dbReference type="PROSITE-ProRule" id="PRU00339"/>
    </source>
</evidence>
<dbReference type="PROSITE" id="PS50125">
    <property type="entry name" value="GUANYLATE_CYCLASE_2"/>
    <property type="match status" value="1"/>
</dbReference>
<dbReference type="SMART" id="SM00044">
    <property type="entry name" value="CYCc"/>
    <property type="match status" value="1"/>
</dbReference>
<keyword evidence="2" id="KW-0812">Transmembrane</keyword>
<keyword evidence="1" id="KW-0802">TPR repeat</keyword>
<dbReference type="Gene3D" id="3.40.250.10">
    <property type="entry name" value="Rhodanese-like domain"/>
    <property type="match status" value="1"/>
</dbReference>
<protein>
    <submittedName>
        <fullName evidence="5">Tetratricopeptide repeat protein</fullName>
    </submittedName>
</protein>
<dbReference type="Gene3D" id="1.25.40.10">
    <property type="entry name" value="Tetratricopeptide repeat domain"/>
    <property type="match status" value="2"/>
</dbReference>
<dbReference type="Gene3D" id="3.30.70.1230">
    <property type="entry name" value="Nucleotide cyclase"/>
    <property type="match status" value="1"/>
</dbReference>
<accession>A0ABT9DVZ2</accession>
<keyword evidence="2" id="KW-1133">Transmembrane helix</keyword>
<dbReference type="PANTHER" id="PTHR43081">
    <property type="entry name" value="ADENYLATE CYCLASE, TERMINAL-DIFFERENTIATION SPECIFIC-RELATED"/>
    <property type="match status" value="1"/>
</dbReference>
<dbReference type="InterPro" id="IPR011990">
    <property type="entry name" value="TPR-like_helical_dom_sf"/>
</dbReference>
<evidence type="ECO:0000313" key="6">
    <source>
        <dbReference type="Proteomes" id="UP001243009"/>
    </source>
</evidence>
<evidence type="ECO:0000313" key="5">
    <source>
        <dbReference type="EMBL" id="MDO9708054.1"/>
    </source>
</evidence>